<evidence type="ECO:0000256" key="2">
    <source>
        <dbReference type="ARBA" id="ARBA00022475"/>
    </source>
</evidence>
<dbReference type="OrthoDB" id="3730291at2"/>
<evidence type="ECO:0000256" key="1">
    <source>
        <dbReference type="ARBA" id="ARBA00004141"/>
    </source>
</evidence>
<feature type="transmembrane region" description="Helical" evidence="6">
    <location>
        <begin position="76"/>
        <end position="98"/>
    </location>
</feature>
<organism evidence="7 8">
    <name type="scientific">Butyrivibrio hungatei</name>
    <dbReference type="NCBI Taxonomy" id="185008"/>
    <lineage>
        <taxon>Bacteria</taxon>
        <taxon>Bacillati</taxon>
        <taxon>Bacillota</taxon>
        <taxon>Clostridia</taxon>
        <taxon>Lachnospirales</taxon>
        <taxon>Lachnospiraceae</taxon>
        <taxon>Butyrivibrio</taxon>
    </lineage>
</organism>
<dbReference type="PANTHER" id="PTHR34857">
    <property type="entry name" value="SLL0384 PROTEIN"/>
    <property type="match status" value="1"/>
</dbReference>
<keyword evidence="2" id="KW-1003">Cell membrane</keyword>
<dbReference type="AlphaFoldDB" id="A0A1D9P170"/>
<evidence type="ECO:0000256" key="5">
    <source>
        <dbReference type="ARBA" id="ARBA00023136"/>
    </source>
</evidence>
<evidence type="ECO:0000256" key="3">
    <source>
        <dbReference type="ARBA" id="ARBA00022692"/>
    </source>
</evidence>
<keyword evidence="8" id="KW-1185">Reference proteome</keyword>
<feature type="transmembrane region" description="Helical" evidence="6">
    <location>
        <begin position="6"/>
        <end position="24"/>
    </location>
</feature>
<accession>A0A1D9P170</accession>
<dbReference type="EMBL" id="CP017831">
    <property type="protein sequence ID" value="AOZ96253.1"/>
    <property type="molecule type" value="Genomic_DNA"/>
</dbReference>
<sequence length="225" mass="25663">MKALKVNPIVLIIINIIAPSMYIFLSGRYLQIFLLAFAASLLTLMGRYKRVIALFVGYFFMIGVYTVTFRSPDLKYIGLFFIVLAQSVPCISLAALLISKYNSAQLLSALETMRIPRVLVVAVTITIKYIPTFRREFSYILESMRLRGIKFSWKRPVKSFQYFIVPQLFRCAALAEEVTAAGLVKGIDAPMRRTSFYEEKITVTDYFVLLVFVIGLVGGFVWQKM</sequence>
<evidence type="ECO:0000313" key="8">
    <source>
        <dbReference type="Proteomes" id="UP000179284"/>
    </source>
</evidence>
<feature type="transmembrane region" description="Helical" evidence="6">
    <location>
        <begin position="51"/>
        <end position="69"/>
    </location>
</feature>
<keyword evidence="4 6" id="KW-1133">Transmembrane helix</keyword>
<dbReference type="Pfam" id="PF02361">
    <property type="entry name" value="CbiQ"/>
    <property type="match status" value="1"/>
</dbReference>
<dbReference type="CDD" id="cd16914">
    <property type="entry name" value="EcfT"/>
    <property type="match status" value="1"/>
</dbReference>
<proteinExistence type="predicted"/>
<dbReference type="RefSeq" id="WP_071175959.1">
    <property type="nucleotide sequence ID" value="NZ_CP017831.1"/>
</dbReference>
<feature type="transmembrane region" description="Helical" evidence="6">
    <location>
        <begin position="118"/>
        <end position="137"/>
    </location>
</feature>
<comment type="subcellular location">
    <subcellularLocation>
        <location evidence="1">Membrane</location>
        <topology evidence="1">Multi-pass membrane protein</topology>
    </subcellularLocation>
</comment>
<protein>
    <submittedName>
        <fullName evidence="7">Cobalt ABC transporter permease protein</fullName>
    </submittedName>
</protein>
<dbReference type="InterPro" id="IPR051611">
    <property type="entry name" value="ECF_transporter_component"/>
</dbReference>
<dbReference type="GO" id="GO:0005886">
    <property type="term" value="C:plasma membrane"/>
    <property type="evidence" value="ECO:0007669"/>
    <property type="project" value="UniProtKB-ARBA"/>
</dbReference>
<reference evidence="8" key="1">
    <citation type="submission" date="2016-10" db="EMBL/GenBank/DDBJ databases">
        <title>The complete genome sequence of the rumen bacterium Butyrivibrio hungatei MB2003.</title>
        <authorList>
            <person name="Palevich N."/>
            <person name="Kelly W.J."/>
            <person name="Leahy S.C."/>
            <person name="Altermann E."/>
            <person name="Rakonjac J."/>
            <person name="Attwood G.T."/>
        </authorList>
    </citation>
    <scope>NUCLEOTIDE SEQUENCE [LARGE SCALE GENOMIC DNA]</scope>
    <source>
        <strain evidence="8">MB2003</strain>
    </source>
</reference>
<feature type="transmembrane region" description="Helical" evidence="6">
    <location>
        <begin position="201"/>
        <end position="222"/>
    </location>
</feature>
<gene>
    <name evidence="7" type="ORF">bhn_I1219</name>
</gene>
<evidence type="ECO:0000256" key="6">
    <source>
        <dbReference type="SAM" id="Phobius"/>
    </source>
</evidence>
<evidence type="ECO:0000313" key="7">
    <source>
        <dbReference type="EMBL" id="AOZ96253.1"/>
    </source>
</evidence>
<dbReference type="Proteomes" id="UP000179284">
    <property type="component" value="Chromosome I"/>
</dbReference>
<name>A0A1D9P170_9FIRM</name>
<evidence type="ECO:0000256" key="4">
    <source>
        <dbReference type="ARBA" id="ARBA00022989"/>
    </source>
</evidence>
<dbReference type="PANTHER" id="PTHR34857:SF2">
    <property type="entry name" value="SLL0384 PROTEIN"/>
    <property type="match status" value="1"/>
</dbReference>
<keyword evidence="5 6" id="KW-0472">Membrane</keyword>
<dbReference type="InterPro" id="IPR003339">
    <property type="entry name" value="ABC/ECF_trnsptr_transmembrane"/>
</dbReference>
<keyword evidence="3 6" id="KW-0812">Transmembrane</keyword>
<dbReference type="KEGG" id="bhu:bhn_I1219"/>